<dbReference type="SUPFAM" id="SSF52540">
    <property type="entry name" value="P-loop containing nucleoside triphosphate hydrolases"/>
    <property type="match status" value="1"/>
</dbReference>
<organism evidence="3 4">
    <name type="scientific">Loigolactobacillus bifermentans DSM 20003</name>
    <dbReference type="NCBI Taxonomy" id="1423726"/>
    <lineage>
        <taxon>Bacteria</taxon>
        <taxon>Bacillati</taxon>
        <taxon>Bacillota</taxon>
        <taxon>Bacilli</taxon>
        <taxon>Lactobacillales</taxon>
        <taxon>Lactobacillaceae</taxon>
        <taxon>Loigolactobacillus</taxon>
    </lineage>
</organism>
<proteinExistence type="predicted"/>
<dbReference type="AlphaFoldDB" id="A0A0R1GWZ6"/>
<dbReference type="RefSeq" id="WP_057904681.1">
    <property type="nucleotide sequence ID" value="NZ_AZDA01000072.1"/>
</dbReference>
<dbReference type="EMBL" id="AZDA01000072">
    <property type="protein sequence ID" value="KRK36036.1"/>
    <property type="molecule type" value="Genomic_DNA"/>
</dbReference>
<dbReference type="InterPro" id="IPR003959">
    <property type="entry name" value="ATPase_AAA_core"/>
</dbReference>
<comment type="caution">
    <text evidence="3">The sequence shown here is derived from an EMBL/GenBank/DDBJ whole genome shotgun (WGS) entry which is preliminary data.</text>
</comment>
<keyword evidence="4" id="KW-1185">Reference proteome</keyword>
<dbReference type="Pfam" id="PF13476">
    <property type="entry name" value="AAA_23"/>
    <property type="match status" value="1"/>
</dbReference>
<accession>A0A0R1GWZ6</accession>
<name>A0A0R1GWZ6_9LACO</name>
<feature type="domain" description="ATPase AAA-type core" evidence="1">
    <location>
        <begin position="293"/>
        <end position="374"/>
    </location>
</feature>
<dbReference type="GO" id="GO:0016887">
    <property type="term" value="F:ATP hydrolysis activity"/>
    <property type="evidence" value="ECO:0007669"/>
    <property type="project" value="InterPro"/>
</dbReference>
<dbReference type="PANTHER" id="PTHR40396">
    <property type="entry name" value="ATPASE-LIKE PROTEIN"/>
    <property type="match status" value="1"/>
</dbReference>
<dbReference type="Pfam" id="PF13304">
    <property type="entry name" value="AAA_21"/>
    <property type="match status" value="1"/>
</dbReference>
<dbReference type="PATRIC" id="fig|1423726.3.peg.89"/>
<evidence type="ECO:0000259" key="2">
    <source>
        <dbReference type="Pfam" id="PF13476"/>
    </source>
</evidence>
<evidence type="ECO:0000259" key="1">
    <source>
        <dbReference type="Pfam" id="PF13304"/>
    </source>
</evidence>
<dbReference type="InterPro" id="IPR027417">
    <property type="entry name" value="P-loop_NTPase"/>
</dbReference>
<dbReference type="OrthoDB" id="9809324at2"/>
<feature type="domain" description="Rad50/SbcC-type AAA" evidence="2">
    <location>
        <begin position="6"/>
        <end position="127"/>
    </location>
</feature>
<dbReference type="PANTHER" id="PTHR40396:SF1">
    <property type="entry name" value="ATPASE AAA-TYPE CORE DOMAIN-CONTAINING PROTEIN"/>
    <property type="match status" value="1"/>
</dbReference>
<dbReference type="Proteomes" id="UP000051461">
    <property type="component" value="Unassembled WGS sequence"/>
</dbReference>
<evidence type="ECO:0000313" key="3">
    <source>
        <dbReference type="EMBL" id="KRK36036.1"/>
    </source>
</evidence>
<protein>
    <submittedName>
        <fullName evidence="3">Uncharacterized protein</fullName>
    </submittedName>
</protein>
<reference evidence="3 4" key="1">
    <citation type="journal article" date="2015" name="Genome Announc.">
        <title>Expanding the biotechnology potential of lactobacilli through comparative genomics of 213 strains and associated genera.</title>
        <authorList>
            <person name="Sun Z."/>
            <person name="Harris H.M."/>
            <person name="McCann A."/>
            <person name="Guo C."/>
            <person name="Argimon S."/>
            <person name="Zhang W."/>
            <person name="Yang X."/>
            <person name="Jeffery I.B."/>
            <person name="Cooney J.C."/>
            <person name="Kagawa T.F."/>
            <person name="Liu W."/>
            <person name="Song Y."/>
            <person name="Salvetti E."/>
            <person name="Wrobel A."/>
            <person name="Rasinkangas P."/>
            <person name="Parkhill J."/>
            <person name="Rea M.C."/>
            <person name="O'Sullivan O."/>
            <person name="Ritari J."/>
            <person name="Douillard F.P."/>
            <person name="Paul Ross R."/>
            <person name="Yang R."/>
            <person name="Briner A.E."/>
            <person name="Felis G.E."/>
            <person name="de Vos W.M."/>
            <person name="Barrangou R."/>
            <person name="Klaenhammer T.R."/>
            <person name="Caufield P.W."/>
            <person name="Cui Y."/>
            <person name="Zhang H."/>
            <person name="O'Toole P.W."/>
        </authorList>
    </citation>
    <scope>NUCLEOTIDE SEQUENCE [LARGE SCALE GENOMIC DNA]</scope>
    <source>
        <strain evidence="3 4">DSM 20003</strain>
    </source>
</reference>
<dbReference type="Gene3D" id="3.40.50.300">
    <property type="entry name" value="P-loop containing nucleotide triphosphate hydrolases"/>
    <property type="match status" value="1"/>
</dbReference>
<evidence type="ECO:0000313" key="4">
    <source>
        <dbReference type="Proteomes" id="UP000051461"/>
    </source>
</evidence>
<sequence>MTKLSKIIIDNLKNVQHGEMSFKNKHDYLNVVGIYGQNGSGKTTLIDAVGILQTLILGYELDHSITDYLNDDPATLTLVSESEQHAFTYEVTLKKVAQSVRVIGESLSQAKLPNYTYHKTVFSYQVDDTRPQVVIKPEKGNFASLTLPLLASVKGNRSFIFGTVFQEWRQQNKTLKKYHALLTTYRFIRKTAINITIHTEVMNGYLASGNFMPLSFALNQKNGRHAFGTLPIQLDQVSELSQPMFQYSTAKTELIKNVIAKISAVITQIVPGLALKAITRAQTAKDGTTEEFSIELLTIRDGKQIPLRAESLGVQKLVSVLALLIEVYNNPNQIVLIDELDSGIFEFLLGELVKIMSDGAKGQLIFTSHNLRVLETLPDTKIYFSTDDPHNRYLQLEGTRESNNLRNIYLRKIQTNDTQPNLYEKTDSSRIRFAFEDAALTDTDQTKNPYINYTFGL</sequence>
<dbReference type="GO" id="GO:0006302">
    <property type="term" value="P:double-strand break repair"/>
    <property type="evidence" value="ECO:0007669"/>
    <property type="project" value="InterPro"/>
</dbReference>
<gene>
    <name evidence="3" type="ORF">FC07_GL000083</name>
</gene>
<dbReference type="GO" id="GO:0005524">
    <property type="term" value="F:ATP binding"/>
    <property type="evidence" value="ECO:0007669"/>
    <property type="project" value="InterPro"/>
</dbReference>
<dbReference type="InterPro" id="IPR038729">
    <property type="entry name" value="Rad50/SbcC_AAA"/>
</dbReference>